<dbReference type="Gene3D" id="3.40.525.10">
    <property type="entry name" value="CRAL-TRIO lipid binding domain"/>
    <property type="match status" value="1"/>
</dbReference>
<proteinExistence type="predicted"/>
<dbReference type="InterPro" id="IPR036273">
    <property type="entry name" value="CRAL/TRIO_N_dom_sf"/>
</dbReference>
<dbReference type="InterPro" id="IPR011074">
    <property type="entry name" value="CRAL/TRIO_N_dom"/>
</dbReference>
<dbReference type="SUPFAM" id="SSF46938">
    <property type="entry name" value="CRAL/TRIO N-terminal domain"/>
    <property type="match status" value="1"/>
</dbReference>
<dbReference type="PANTHER" id="PTHR10174:SF130">
    <property type="entry name" value="ALPHA-TOCOPHEROL TRANSFER PROTEIN-LIKE"/>
    <property type="match status" value="1"/>
</dbReference>
<dbReference type="SMART" id="SM01100">
    <property type="entry name" value="CRAL_TRIO_N"/>
    <property type="match status" value="1"/>
</dbReference>
<dbReference type="PANTHER" id="PTHR10174">
    <property type="entry name" value="ALPHA-TOCOPHEROL TRANSFER PROTEIN-RELATED"/>
    <property type="match status" value="1"/>
</dbReference>
<dbReference type="AlphaFoldDB" id="A0A0X3P249"/>
<dbReference type="GO" id="GO:0016020">
    <property type="term" value="C:membrane"/>
    <property type="evidence" value="ECO:0007669"/>
    <property type="project" value="TreeGrafter"/>
</dbReference>
<gene>
    <name evidence="2" type="primary">CLVS1</name>
    <name evidence="2" type="ORF">TR85774</name>
</gene>
<evidence type="ECO:0000259" key="1">
    <source>
        <dbReference type="PROSITE" id="PS50191"/>
    </source>
</evidence>
<accession>A0A0X3P249</accession>
<dbReference type="PROSITE" id="PS50191">
    <property type="entry name" value="CRAL_TRIO"/>
    <property type="match status" value="1"/>
</dbReference>
<feature type="domain" description="CRAL-TRIO" evidence="1">
    <location>
        <begin position="108"/>
        <end position="275"/>
    </location>
</feature>
<evidence type="ECO:0000313" key="2">
    <source>
        <dbReference type="EMBL" id="JAP45918.1"/>
    </source>
</evidence>
<protein>
    <submittedName>
        <fullName evidence="2">Clavesin-1</fullName>
    </submittedName>
</protein>
<sequence>MLRLRGRSPIPFDLYDPITPLPSIYATRAREELNEVVTEVSSHLERFRLSISSLPHITCPTDDIFLLAFLRYEKYDHANAMKRLENFCAFRSLPGEGKPEWFQYDSLDRDLYKRIGELRYLIPLGSTFDGTSCVLIKAERLNFDVVTFHEVMCTSQIWNDVMLLDPRVQIGGFIFLMDMAGVKLRELQRMSDQQVSEFGCKYFQEALPLRAKKMIYFNLPDEFELFYKISDEWLSEDSKQQVVVLKEGLLQAYVAVDGLQDVMPKEYGGHNATTDEIYARNANLMNGIWSNPPEIVVHLDVTSRT</sequence>
<dbReference type="Pfam" id="PF00650">
    <property type="entry name" value="CRAL_TRIO"/>
    <property type="match status" value="1"/>
</dbReference>
<dbReference type="Gene3D" id="1.10.8.20">
    <property type="entry name" value="N-terminal domain of phosphatidylinositol transfer protein sec14p"/>
    <property type="match status" value="1"/>
</dbReference>
<dbReference type="InterPro" id="IPR001251">
    <property type="entry name" value="CRAL-TRIO_dom"/>
</dbReference>
<organism evidence="2">
    <name type="scientific">Schistocephalus solidus</name>
    <name type="common">Tapeworm</name>
    <dbReference type="NCBI Taxonomy" id="70667"/>
    <lineage>
        <taxon>Eukaryota</taxon>
        <taxon>Metazoa</taxon>
        <taxon>Spiralia</taxon>
        <taxon>Lophotrochozoa</taxon>
        <taxon>Platyhelminthes</taxon>
        <taxon>Cestoda</taxon>
        <taxon>Eucestoda</taxon>
        <taxon>Diphyllobothriidea</taxon>
        <taxon>Diphyllobothriidae</taxon>
        <taxon>Schistocephalus</taxon>
    </lineage>
</organism>
<dbReference type="GO" id="GO:1902936">
    <property type="term" value="F:phosphatidylinositol bisphosphate binding"/>
    <property type="evidence" value="ECO:0007669"/>
    <property type="project" value="TreeGrafter"/>
</dbReference>
<dbReference type="InterPro" id="IPR036865">
    <property type="entry name" value="CRAL-TRIO_dom_sf"/>
</dbReference>
<reference evidence="2" key="1">
    <citation type="submission" date="2016-01" db="EMBL/GenBank/DDBJ databases">
        <title>Reference transcriptome for the parasite Schistocephalus solidus: insights into the molecular evolution of parasitism.</title>
        <authorList>
            <person name="Hebert F.O."/>
            <person name="Grambauer S."/>
            <person name="Barber I."/>
            <person name="Landry C.R."/>
            <person name="Aubin-Horth N."/>
        </authorList>
    </citation>
    <scope>NUCLEOTIDE SEQUENCE</scope>
</reference>
<dbReference type="SUPFAM" id="SSF52087">
    <property type="entry name" value="CRAL/TRIO domain"/>
    <property type="match status" value="1"/>
</dbReference>
<dbReference type="Gene3D" id="1.20.5.1200">
    <property type="entry name" value="Alpha-tocopherol transfer"/>
    <property type="match status" value="1"/>
</dbReference>
<name>A0A0X3P249_SCHSO</name>
<dbReference type="EMBL" id="GEEE01017307">
    <property type="protein sequence ID" value="JAP45918.1"/>
    <property type="molecule type" value="Transcribed_RNA"/>
</dbReference>